<protein>
    <recommendedName>
        <fullName evidence="3">Lipopolysaccharide core biosynthesis protein RfaS</fullName>
    </recommendedName>
</protein>
<accession>A0ABD6VPJ7</accession>
<evidence type="ECO:0000313" key="2">
    <source>
        <dbReference type="Proteomes" id="UP000237274"/>
    </source>
</evidence>
<evidence type="ECO:0008006" key="3">
    <source>
        <dbReference type="Google" id="ProtNLM"/>
    </source>
</evidence>
<comment type="caution">
    <text evidence="1">The sequence shown here is derived from an EMBL/GenBank/DDBJ whole genome shotgun (WGS) entry which is preliminary data.</text>
</comment>
<reference evidence="1 2" key="1">
    <citation type="submission" date="2017-01" db="EMBL/GenBank/DDBJ databases">
        <title>Comparative Genomics of 38 Pectobacterium strains comprising three species revealed the characteristics of Pectobacterium carotovorum.</title>
        <authorList>
            <person name="Xie H."/>
            <person name="Ma Y."/>
            <person name="Li X."/>
        </authorList>
    </citation>
    <scope>NUCLEOTIDE SEQUENCE [LARGE SCALE GENOMIC DNA]</scope>
    <source>
        <strain evidence="1 2">Q142</strain>
    </source>
</reference>
<organism evidence="1 2">
    <name type="scientific">Pectobacterium odoriferum</name>
    <dbReference type="NCBI Taxonomy" id="78398"/>
    <lineage>
        <taxon>Bacteria</taxon>
        <taxon>Pseudomonadati</taxon>
        <taxon>Pseudomonadota</taxon>
        <taxon>Gammaproteobacteria</taxon>
        <taxon>Enterobacterales</taxon>
        <taxon>Pectobacteriaceae</taxon>
        <taxon>Pectobacterium</taxon>
    </lineage>
</organism>
<dbReference type="Proteomes" id="UP000237274">
    <property type="component" value="Unassembled WGS sequence"/>
</dbReference>
<sequence length="305" mass="36549">MRIFFSDWLTDYESIMINAINDKFKVSSIILTKGIKYKLIVFFASNKISRFFVRNYLNKKFKKDDIIFFNESRYHKYVEIIKIIDCKKVLLLKNIVSYNKKFNINEAKNTFNKIYSFDEEDCRKYNLELLNQMFPFTIERASLFLESNHIKEIYDVYYLGKEKNRRKEINETYDILKKSDLNLKFLIFTENKKENNRYNFIQKPIPYIENLINVINSKAVLEVNIEGQSGLTLRALEAIFFNKKLITNNISIMNYDFYSPNRVFILGVNNLSHINEFLEKKIERVNQNILMNYSPDFILKKIITS</sequence>
<name>A0ABD6VPJ7_9GAMM</name>
<dbReference type="AlphaFoldDB" id="A0ABD6VPJ7"/>
<proteinExistence type="predicted"/>
<evidence type="ECO:0000313" key="1">
    <source>
        <dbReference type="EMBL" id="POE25637.1"/>
    </source>
</evidence>
<dbReference type="EMBL" id="MTAO01000010">
    <property type="protein sequence ID" value="POE25637.1"/>
    <property type="molecule type" value="Genomic_DNA"/>
</dbReference>
<gene>
    <name evidence="1" type="ORF">BV926_14825</name>
</gene>